<reference evidence="7 8" key="1">
    <citation type="submission" date="2018-10" db="EMBL/GenBank/DDBJ databases">
        <authorList>
            <person name="Li J."/>
        </authorList>
    </citation>
    <scope>NUCLEOTIDE SEQUENCE [LARGE SCALE GENOMIC DNA]</scope>
    <source>
        <strain evidence="7 8">CCTCC AB209002</strain>
    </source>
</reference>
<name>A0A3L6ZU89_9MICO</name>
<feature type="transmembrane region" description="Helical" evidence="5">
    <location>
        <begin position="25"/>
        <end position="42"/>
    </location>
</feature>
<feature type="domain" description="Integral membrane bound transporter" evidence="6">
    <location>
        <begin position="38"/>
        <end position="162"/>
    </location>
</feature>
<dbReference type="Pfam" id="PF13515">
    <property type="entry name" value="FUSC_2"/>
    <property type="match status" value="1"/>
</dbReference>
<evidence type="ECO:0000256" key="5">
    <source>
        <dbReference type="SAM" id="Phobius"/>
    </source>
</evidence>
<feature type="transmembrane region" description="Helical" evidence="5">
    <location>
        <begin position="79"/>
        <end position="112"/>
    </location>
</feature>
<gene>
    <name evidence="7" type="ORF">D9V29_09020</name>
</gene>
<evidence type="ECO:0000256" key="1">
    <source>
        <dbReference type="ARBA" id="ARBA00004141"/>
    </source>
</evidence>
<protein>
    <submittedName>
        <fullName evidence="7">FUSC family protein</fullName>
    </submittedName>
</protein>
<sequence length="366" mass="38924">MSPAPPTAVVRTGTRIKALLTHPRLLLSVKTAVAVGIAWIVAPLVPGVADEYPYYAPLGALISMSPTLMSSVRRGAETLAGLAIGIVLAGAVIIFSSPNVITISLVVGAGMLVAGSRYLTTGGEYVPVAALFVLIIGGQNADEYSIGYLVQMSVGIAVGLLVNTLVLPPLNFSAAVLQLTQFRSELANHLDDISNALIESWPPEHEEWANRAGTLAETADRVRGAVGHADESRKFNPRARLHRRDLEKDYQDLADLESITFHVRSLGKVLAAAIWDGPIPAELPESLRKPMSDTVHAVAEVLRLRNAGDSIDEAVAAADESLRVLLEALDAQRDLDPSSLSPSASVAMDLRRILAIIEESADVTQT</sequence>
<dbReference type="GO" id="GO:0016020">
    <property type="term" value="C:membrane"/>
    <property type="evidence" value="ECO:0007669"/>
    <property type="project" value="UniProtKB-SubCell"/>
</dbReference>
<keyword evidence="4 5" id="KW-0472">Membrane</keyword>
<evidence type="ECO:0000313" key="7">
    <source>
        <dbReference type="EMBL" id="RLP71467.1"/>
    </source>
</evidence>
<evidence type="ECO:0000256" key="4">
    <source>
        <dbReference type="ARBA" id="ARBA00023136"/>
    </source>
</evidence>
<organism evidence="7 8">
    <name type="scientific">Mycetocola manganoxydans</name>
    <dbReference type="NCBI Taxonomy" id="699879"/>
    <lineage>
        <taxon>Bacteria</taxon>
        <taxon>Bacillati</taxon>
        <taxon>Actinomycetota</taxon>
        <taxon>Actinomycetes</taxon>
        <taxon>Micrococcales</taxon>
        <taxon>Microbacteriaceae</taxon>
        <taxon>Mycetocola</taxon>
    </lineage>
</organism>
<proteinExistence type="predicted"/>
<comment type="subcellular location">
    <subcellularLocation>
        <location evidence="1">Membrane</location>
        <topology evidence="1">Multi-pass membrane protein</topology>
    </subcellularLocation>
</comment>
<dbReference type="Proteomes" id="UP000270299">
    <property type="component" value="Unassembled WGS sequence"/>
</dbReference>
<dbReference type="RefSeq" id="WP_121672983.1">
    <property type="nucleotide sequence ID" value="NZ_BMXM01000004.1"/>
</dbReference>
<feature type="transmembrane region" description="Helical" evidence="5">
    <location>
        <begin position="118"/>
        <end position="136"/>
    </location>
</feature>
<keyword evidence="3 5" id="KW-1133">Transmembrane helix</keyword>
<dbReference type="EMBL" id="RCUV01000008">
    <property type="protein sequence ID" value="RLP71467.1"/>
    <property type="molecule type" value="Genomic_DNA"/>
</dbReference>
<keyword evidence="8" id="KW-1185">Reference proteome</keyword>
<feature type="transmembrane region" description="Helical" evidence="5">
    <location>
        <begin position="148"/>
        <end position="170"/>
    </location>
</feature>
<dbReference type="AlphaFoldDB" id="A0A3L6ZU89"/>
<feature type="transmembrane region" description="Helical" evidence="5">
    <location>
        <begin position="54"/>
        <end position="72"/>
    </location>
</feature>
<evidence type="ECO:0000259" key="6">
    <source>
        <dbReference type="Pfam" id="PF13515"/>
    </source>
</evidence>
<evidence type="ECO:0000256" key="3">
    <source>
        <dbReference type="ARBA" id="ARBA00022989"/>
    </source>
</evidence>
<evidence type="ECO:0000313" key="8">
    <source>
        <dbReference type="Proteomes" id="UP000270299"/>
    </source>
</evidence>
<dbReference type="OrthoDB" id="3579456at2"/>
<comment type="caution">
    <text evidence="7">The sequence shown here is derived from an EMBL/GenBank/DDBJ whole genome shotgun (WGS) entry which is preliminary data.</text>
</comment>
<evidence type="ECO:0000256" key="2">
    <source>
        <dbReference type="ARBA" id="ARBA00022692"/>
    </source>
</evidence>
<dbReference type="InterPro" id="IPR049453">
    <property type="entry name" value="Memb_transporter_dom"/>
</dbReference>
<keyword evidence="2 5" id="KW-0812">Transmembrane</keyword>
<accession>A0A3L6ZU89</accession>